<evidence type="ECO:0000256" key="5">
    <source>
        <dbReference type="ARBA" id="ARBA00022989"/>
    </source>
</evidence>
<keyword evidence="3" id="KW-0547">Nucleotide-binding</keyword>
<protein>
    <submittedName>
        <fullName evidence="7">ABC transporter ATP-binding protein</fullName>
    </submittedName>
</protein>
<evidence type="ECO:0000256" key="6">
    <source>
        <dbReference type="ARBA" id="ARBA00023136"/>
    </source>
</evidence>
<comment type="subcellular location">
    <subcellularLocation>
        <location evidence="1">Cell membrane</location>
        <topology evidence="1">Multi-pass membrane protein</topology>
    </subcellularLocation>
</comment>
<dbReference type="SMART" id="SM00382">
    <property type="entry name" value="AAA"/>
    <property type="match status" value="1"/>
</dbReference>
<dbReference type="PANTHER" id="PTHR24221">
    <property type="entry name" value="ATP-BINDING CASSETTE SUB-FAMILY B"/>
    <property type="match status" value="1"/>
</dbReference>
<dbReference type="InterPro" id="IPR003593">
    <property type="entry name" value="AAA+_ATPase"/>
</dbReference>
<accession>A0A161ICT3</accession>
<evidence type="ECO:0000256" key="1">
    <source>
        <dbReference type="ARBA" id="ARBA00004651"/>
    </source>
</evidence>
<evidence type="ECO:0000256" key="3">
    <source>
        <dbReference type="ARBA" id="ARBA00022741"/>
    </source>
</evidence>
<dbReference type="InterPro" id="IPR039421">
    <property type="entry name" value="Type_1_exporter"/>
</dbReference>
<dbReference type="PROSITE" id="PS50929">
    <property type="entry name" value="ABC_TM1F"/>
    <property type="match status" value="1"/>
</dbReference>
<dbReference type="InterPro" id="IPR011527">
    <property type="entry name" value="ABC1_TM_dom"/>
</dbReference>
<dbReference type="SUPFAM" id="SSF52540">
    <property type="entry name" value="P-loop containing nucleoside triphosphate hydrolases"/>
    <property type="match status" value="1"/>
</dbReference>
<dbReference type="AlphaFoldDB" id="A0A161ICT3"/>
<evidence type="ECO:0000256" key="2">
    <source>
        <dbReference type="ARBA" id="ARBA00022692"/>
    </source>
</evidence>
<dbReference type="GO" id="GO:0016887">
    <property type="term" value="F:ATP hydrolysis activity"/>
    <property type="evidence" value="ECO:0007669"/>
    <property type="project" value="InterPro"/>
</dbReference>
<dbReference type="EMBL" id="KU932034">
    <property type="protein sequence ID" value="ANC59577.1"/>
    <property type="molecule type" value="Genomic_DNA"/>
</dbReference>
<dbReference type="InterPro" id="IPR027417">
    <property type="entry name" value="P-loop_NTPase"/>
</dbReference>
<keyword evidence="6" id="KW-0472">Membrane</keyword>
<dbReference type="PROSITE" id="PS50893">
    <property type="entry name" value="ABC_TRANSPORTER_2"/>
    <property type="match status" value="1"/>
</dbReference>
<dbReference type="PANTHER" id="PTHR24221:SF654">
    <property type="entry name" value="ATP-BINDING CASSETTE SUB-FAMILY B MEMBER 6"/>
    <property type="match status" value="1"/>
</dbReference>
<dbReference type="Gene3D" id="3.40.50.300">
    <property type="entry name" value="P-loop containing nucleotide triphosphate hydrolases"/>
    <property type="match status" value="1"/>
</dbReference>
<dbReference type="InterPro" id="IPR036640">
    <property type="entry name" value="ABC1_TM_sf"/>
</dbReference>
<keyword evidence="4 7" id="KW-0067">ATP-binding</keyword>
<dbReference type="RefSeq" id="WP_001009226.1">
    <property type="nucleotide sequence ID" value="NZ_AP022301.1"/>
</dbReference>
<keyword evidence="7" id="KW-0614">Plasmid</keyword>
<dbReference type="Gene3D" id="1.20.1560.10">
    <property type="entry name" value="ABC transporter type 1, transmembrane domain"/>
    <property type="match status" value="1"/>
</dbReference>
<dbReference type="Pfam" id="PF00005">
    <property type="entry name" value="ABC_tran"/>
    <property type="match status" value="1"/>
</dbReference>
<evidence type="ECO:0000313" key="7">
    <source>
        <dbReference type="EMBL" id="ANC59577.1"/>
    </source>
</evidence>
<dbReference type="Pfam" id="PF00664">
    <property type="entry name" value="ABC_membrane"/>
    <property type="match status" value="1"/>
</dbReference>
<keyword evidence="5" id="KW-1133">Transmembrane helix</keyword>
<organism evidence="7">
    <name type="scientific">Escherichia coli</name>
    <dbReference type="NCBI Taxonomy" id="562"/>
    <lineage>
        <taxon>Bacteria</taxon>
        <taxon>Pseudomonadati</taxon>
        <taxon>Pseudomonadota</taxon>
        <taxon>Gammaproteobacteria</taxon>
        <taxon>Enterobacterales</taxon>
        <taxon>Enterobacteriaceae</taxon>
        <taxon>Escherichia</taxon>
    </lineage>
</organism>
<dbReference type="InterPro" id="IPR017871">
    <property type="entry name" value="ABC_transporter-like_CS"/>
</dbReference>
<evidence type="ECO:0000256" key="4">
    <source>
        <dbReference type="ARBA" id="ARBA00022840"/>
    </source>
</evidence>
<dbReference type="GO" id="GO:0005886">
    <property type="term" value="C:plasma membrane"/>
    <property type="evidence" value="ECO:0007669"/>
    <property type="project" value="UniProtKB-SubCell"/>
</dbReference>
<dbReference type="PATRIC" id="fig|562.10476.peg.5199"/>
<dbReference type="GO" id="GO:0140359">
    <property type="term" value="F:ABC-type transporter activity"/>
    <property type="evidence" value="ECO:0007669"/>
    <property type="project" value="InterPro"/>
</dbReference>
<proteinExistence type="predicted"/>
<dbReference type="SUPFAM" id="SSF90123">
    <property type="entry name" value="ABC transporter transmembrane region"/>
    <property type="match status" value="1"/>
</dbReference>
<dbReference type="GO" id="GO:0005524">
    <property type="term" value="F:ATP binding"/>
    <property type="evidence" value="ECO:0007669"/>
    <property type="project" value="UniProtKB-KW"/>
</dbReference>
<sequence>MNFIEKYIITFNKCNLFFIILLSTISSFLFVLFGYLIKTVIDNKDSIGEINSLLIFIACFLSIRFLMPAGYSISEYLTQKTNIELSVKLREQVIDNIQNSHQEHFLKKNKGELNKVIESMLSSASSLFYTICSDVVPLLIQMIGIIITICISVNTLIAIEFIIIMAIYIIFVIKMTQRRFPMMKSVALSSKFASGRMFDMMHMYPMDKAFHTTDKSRKRVIQAVNTHSEKQRKVNNEFFLFGISSAFLSVIFSSLIILSAYWMFLHGRASRGSIIMLATFLFQVFLPLNRIGYLFRQIKMARTEIDLYCAEINDIKKTNYTDKQYLHVKDNICNIEIYNKSFNHKLILTKGVVTFITGENGSGKTTIAKILSGNITTEENTIKINGIQQEKANSPFVNVLYVPQDLDLMPGTIEENILHYSGINNLNTIKKLLHRFKFDKPLDYEIKGYGHNLSGGQKQKLGVSLTSGKNVDLIIFDEPTKGFDSLGIKIISDYIKEENKEKHIIVISHDEQLINNIPKAQIIDITKHEV</sequence>
<name>A0A161ICT3_ECOLX</name>
<dbReference type="PROSITE" id="PS00211">
    <property type="entry name" value="ABC_TRANSPORTER_1"/>
    <property type="match status" value="1"/>
</dbReference>
<geneLocation type="plasmid" evidence="7">
    <name>pEC16II</name>
</geneLocation>
<reference evidence="7" key="1">
    <citation type="submission" date="2016-03" db="EMBL/GenBank/DDBJ databases">
        <title>Characterization of plasmids acquired from Finnish patients derived ESBL strains.</title>
        <authorList>
            <person name="Mattila S."/>
            <person name="Ojala V."/>
            <person name="Ruotsalainen P."/>
            <person name="Tuononen T."/>
            <person name="Bamford J.K.H."/>
            <person name="Jalasvuori M."/>
        </authorList>
    </citation>
    <scope>NUCLEOTIDE SEQUENCE</scope>
    <source>
        <plasmid evidence="7">pEC16II</plasmid>
    </source>
</reference>
<dbReference type="InterPro" id="IPR003439">
    <property type="entry name" value="ABC_transporter-like_ATP-bd"/>
</dbReference>
<keyword evidence="2" id="KW-0812">Transmembrane</keyword>